<gene>
    <name evidence="3" type="ORF">DC041_0000563</name>
</gene>
<reference evidence="3 4" key="1">
    <citation type="journal article" date="2019" name="PLoS Pathog.">
        <title>Genome sequence of the bovine parasite Schistosoma bovis Tanzania.</title>
        <authorList>
            <person name="Oey H."/>
            <person name="Zakrzewski M."/>
            <person name="Gobert G."/>
            <person name="Gravermann K."/>
            <person name="Stoye J."/>
            <person name="Jones M."/>
            <person name="Mcmanus D."/>
            <person name="Krause L."/>
        </authorList>
    </citation>
    <scope>NUCLEOTIDE SEQUENCE [LARGE SCALE GENOMIC DNA]</scope>
    <source>
        <strain evidence="3 4">TAN1997</strain>
    </source>
</reference>
<comment type="caution">
    <text evidence="3">The sequence shown here is derived from an EMBL/GenBank/DDBJ whole genome shotgun (WGS) entry which is preliminary data.</text>
</comment>
<dbReference type="InterPro" id="IPR000999">
    <property type="entry name" value="RNase_III_dom"/>
</dbReference>
<evidence type="ECO:0000256" key="1">
    <source>
        <dbReference type="ARBA" id="ARBA00022801"/>
    </source>
</evidence>
<dbReference type="PROSITE" id="PS50142">
    <property type="entry name" value="RNASE_3_2"/>
    <property type="match status" value="2"/>
</dbReference>
<dbReference type="SMART" id="SM00535">
    <property type="entry name" value="RIBOc"/>
    <property type="match status" value="2"/>
</dbReference>
<evidence type="ECO:0000313" key="3">
    <source>
        <dbReference type="EMBL" id="RTG84685.1"/>
    </source>
</evidence>
<sequence length="822" mass="93638">MARSRVRLTGKLTLNKKELECVESAHHVIAELITNIAHMSHVGYKPSDPLLRAHFDKQNSSTNIPESLRVVLFDRFGDLSFNPEKANILSLVTLIRLPDYTIDYEALNALLEWSVCRDTGISTADDNLSTYVKPVHGIVPKWRIRLSQIPEDNWVGLVVKPNHLPDSDPGMFSISKVSSETASSPLPETLASKLGDVQNVKGASSLTYSDYYRIKYQQMRNISFTINPSLPLFECLRITRHQNSTQVSAGLRKNKASIKPSVFLSDACLVHPLSSWIWFQVSLIPTILYQMSRALLASQLFTELNYELKSPQPFSQIRINSLTLSNDSLSHTTILVPDRLSVPVFLNGEPMEKNIFDFEVDETTSEIDKQLDNKAYSESLEKSTICPHPNNLIEPTTLLGARDAVDLERLEFYGDSFLHFISTLCVYGTNPQDADEGCLSSKRGSLVSNAHLCDIACDLKWYEYCTGQTFSPPEHFLPPCYSVASEASKYDPRLYTRLTDKSLADMIEALIGCFLLRSGLSAAFNLLHYFQICPVSWSTLKSDKHYKVEAPWHFFLQPKLYSELNYGNAFNPSSRSLHISKEIILELNQRFFQLQEKLGYGFKKIELLAEAVTHQSSSNRQYWGNYQRFYAYCYFFYFYYYSSLDILSSNGCPFKKNYRIKGALTTARSTVVSNINLANVVVEHEIHPFIDFGNCSQKACIDDIKSIHRQTDSHFERIELITKKVSSGLNIKVLADVFESILGAIFVDSDGNHQVVSSIIHRFLGKTMSTFFLIKNSRLYWFCYEEKIDVFIFCFFSDSLITNLPVQTVQQVDLPYPEIRYK</sequence>
<protein>
    <submittedName>
        <fullName evidence="3">Endoribonuclease Dicer</fullName>
    </submittedName>
</protein>
<dbReference type="Proteomes" id="UP000290809">
    <property type="component" value="Unassembled WGS sequence"/>
</dbReference>
<dbReference type="EMBL" id="QMKO01002123">
    <property type="protein sequence ID" value="RTG84685.1"/>
    <property type="molecule type" value="Genomic_DNA"/>
</dbReference>
<dbReference type="STRING" id="6184.A0A430QAG9"/>
<keyword evidence="4" id="KW-1185">Reference proteome</keyword>
<organism evidence="3 4">
    <name type="scientific">Schistosoma bovis</name>
    <name type="common">Blood fluke</name>
    <dbReference type="NCBI Taxonomy" id="6184"/>
    <lineage>
        <taxon>Eukaryota</taxon>
        <taxon>Metazoa</taxon>
        <taxon>Spiralia</taxon>
        <taxon>Lophotrochozoa</taxon>
        <taxon>Platyhelminthes</taxon>
        <taxon>Trematoda</taxon>
        <taxon>Digenea</taxon>
        <taxon>Strigeidida</taxon>
        <taxon>Schistosomatoidea</taxon>
        <taxon>Schistosomatidae</taxon>
        <taxon>Schistosoma</taxon>
    </lineage>
</organism>
<dbReference type="GO" id="GO:0006396">
    <property type="term" value="P:RNA processing"/>
    <property type="evidence" value="ECO:0007669"/>
    <property type="project" value="InterPro"/>
</dbReference>
<feature type="domain" description="RNase III" evidence="2">
    <location>
        <begin position="591"/>
        <end position="750"/>
    </location>
</feature>
<evidence type="ECO:0000313" key="4">
    <source>
        <dbReference type="Proteomes" id="UP000290809"/>
    </source>
</evidence>
<name>A0A430QAG9_SCHBO</name>
<dbReference type="PANTHER" id="PTHR14950">
    <property type="entry name" value="DICER-RELATED"/>
    <property type="match status" value="1"/>
</dbReference>
<dbReference type="CDD" id="cd00593">
    <property type="entry name" value="RIBOc"/>
    <property type="match status" value="2"/>
</dbReference>
<dbReference type="GO" id="GO:0004525">
    <property type="term" value="F:ribonuclease III activity"/>
    <property type="evidence" value="ECO:0007669"/>
    <property type="project" value="InterPro"/>
</dbReference>
<proteinExistence type="predicted"/>
<dbReference type="Pfam" id="PF00636">
    <property type="entry name" value="Ribonuclease_3"/>
    <property type="match status" value="2"/>
</dbReference>
<dbReference type="Gene3D" id="1.10.1520.10">
    <property type="entry name" value="Ribonuclease III domain"/>
    <property type="match status" value="2"/>
</dbReference>
<dbReference type="PANTHER" id="PTHR14950:SF37">
    <property type="entry name" value="ENDORIBONUCLEASE DICER"/>
    <property type="match status" value="1"/>
</dbReference>
<dbReference type="SUPFAM" id="SSF69065">
    <property type="entry name" value="RNase III domain-like"/>
    <property type="match status" value="2"/>
</dbReference>
<dbReference type="AlphaFoldDB" id="A0A430QAG9"/>
<evidence type="ECO:0000259" key="2">
    <source>
        <dbReference type="PROSITE" id="PS50142"/>
    </source>
</evidence>
<feature type="domain" description="RNase III" evidence="2">
    <location>
        <begin position="406"/>
        <end position="519"/>
    </location>
</feature>
<keyword evidence="1" id="KW-0378">Hydrolase</keyword>
<dbReference type="InterPro" id="IPR036389">
    <property type="entry name" value="RNase_III_sf"/>
</dbReference>
<accession>A0A430QAG9</accession>